<feature type="region of interest" description="Disordered" evidence="1">
    <location>
        <begin position="321"/>
        <end position="341"/>
    </location>
</feature>
<dbReference type="SMART" id="SM00065">
    <property type="entry name" value="GAF"/>
    <property type="match status" value="1"/>
</dbReference>
<dbReference type="InterPro" id="IPR029016">
    <property type="entry name" value="GAF-like_dom_sf"/>
</dbReference>
<sequence>MSIRLETIRECFEGIIPGHIATSDTEGIPNLAYLSQVQFVDNSHVALSYQFFNRTRQNILADSPVRLLLTSHLTAAQYRLTLKYLRTETAGPLFEQMRAKLAGIASHTGMAGVFQLLGSDIYRILAIEQVAGPTVAPPPPPLNYLTALRRATNRLAGCANLEGLLETAIACLVDEFGIEQLMLLMHDEGRGRLYTLASHGYPASGIGSEIPVGAGVIGICARERCPIRIGFMTSEYAYGRSVRASIAADGHGDALESAIPLPGLPEAASQMAVPITAAGRLLGVLYVESLADLHFGYDEEDALVAFAALLGLAMLHHQQADDFEDEPAASEEDSPPTGGPPLAVRHFAANDSIFLDDDYLIKGVAGAILWVLLTDFAERRRTSFTNKGLRVDPRIRLPGVSDNLEARLVLLQRRLEERDTGISLSKTGRGRFTLAVNRPLTLLES</sequence>
<dbReference type="Proteomes" id="UP000070186">
    <property type="component" value="Unassembled WGS sequence"/>
</dbReference>
<dbReference type="GO" id="GO:0016301">
    <property type="term" value="F:kinase activity"/>
    <property type="evidence" value="ECO:0007669"/>
    <property type="project" value="UniProtKB-KW"/>
</dbReference>
<keyword evidence="3" id="KW-0808">Transferase</keyword>
<dbReference type="EMBL" id="LODL01000035">
    <property type="protein sequence ID" value="KXB29314.1"/>
    <property type="molecule type" value="Genomic_DNA"/>
</dbReference>
<feature type="compositionally biased region" description="Acidic residues" evidence="1">
    <location>
        <begin position="321"/>
        <end position="334"/>
    </location>
</feature>
<dbReference type="Pfam" id="PF01590">
    <property type="entry name" value="GAF"/>
    <property type="match status" value="1"/>
</dbReference>
<dbReference type="InterPro" id="IPR012349">
    <property type="entry name" value="Split_barrel_FMN-bd"/>
</dbReference>
<keyword evidence="3" id="KW-0418">Kinase</keyword>
<dbReference type="InterPro" id="IPR003018">
    <property type="entry name" value="GAF"/>
</dbReference>
<comment type="caution">
    <text evidence="3">The sequence shown here is derived from an EMBL/GenBank/DDBJ whole genome shotgun (WGS) entry which is preliminary data.</text>
</comment>
<organism evidence="3 4">
    <name type="scientific">Dechloromonas denitrificans</name>
    <dbReference type="NCBI Taxonomy" id="281362"/>
    <lineage>
        <taxon>Bacteria</taxon>
        <taxon>Pseudomonadati</taxon>
        <taxon>Pseudomonadota</taxon>
        <taxon>Betaproteobacteria</taxon>
        <taxon>Rhodocyclales</taxon>
        <taxon>Azonexaceae</taxon>
        <taxon>Dechloromonas</taxon>
    </lineage>
</organism>
<reference evidence="3 4" key="1">
    <citation type="submission" date="2015-12" db="EMBL/GenBank/DDBJ databases">
        <title>Nitrous oxide reduction kinetics distinguish bacteria harboring typical versus atypical NosZ.</title>
        <authorList>
            <person name="Yoon S."/>
            <person name="Nissen S."/>
            <person name="Park D."/>
            <person name="Sanford R.A."/>
            <person name="Loeffler F.E."/>
        </authorList>
    </citation>
    <scope>NUCLEOTIDE SEQUENCE [LARGE SCALE GENOMIC DNA]</scope>
    <source>
        <strain evidence="3 4">ATCC BAA-841</strain>
    </source>
</reference>
<accession>A0A133XEE4</accession>
<dbReference type="SUPFAM" id="SSF55781">
    <property type="entry name" value="GAF domain-like"/>
    <property type="match status" value="1"/>
</dbReference>
<name>A0A133XEE4_9RHOO</name>
<evidence type="ECO:0000313" key="4">
    <source>
        <dbReference type="Proteomes" id="UP000070186"/>
    </source>
</evidence>
<dbReference type="SUPFAM" id="SSF50475">
    <property type="entry name" value="FMN-binding split barrel"/>
    <property type="match status" value="1"/>
</dbReference>
<dbReference type="AlphaFoldDB" id="A0A133XEE4"/>
<proteinExistence type="predicted"/>
<dbReference type="Gene3D" id="2.30.110.10">
    <property type="entry name" value="Electron Transport, Fmn-binding Protein, Chain A"/>
    <property type="match status" value="1"/>
</dbReference>
<dbReference type="RefSeq" id="WP_066884693.1">
    <property type="nucleotide sequence ID" value="NZ_LODL01000035.1"/>
</dbReference>
<protein>
    <submittedName>
        <fullName evidence="3">Histidine kinase</fullName>
    </submittedName>
</protein>
<dbReference type="Gene3D" id="3.30.450.40">
    <property type="match status" value="1"/>
</dbReference>
<dbReference type="STRING" id="281362.AT959_15190"/>
<dbReference type="PANTHER" id="PTHR40660">
    <property type="entry name" value="5'-PHOSPHATE OXIDASE PUTATIVE DOMAIN-CONTAINING PROTEIN-RELATED"/>
    <property type="match status" value="1"/>
</dbReference>
<feature type="domain" description="GAF" evidence="2">
    <location>
        <begin position="160"/>
        <end position="324"/>
    </location>
</feature>
<evidence type="ECO:0000313" key="3">
    <source>
        <dbReference type="EMBL" id="KXB29314.1"/>
    </source>
</evidence>
<dbReference type="PANTHER" id="PTHR40660:SF1">
    <property type="entry name" value="5'-PHOSPHATE OXIDASE PUTATIVE DOMAIN-CONTAINING PROTEIN-RELATED"/>
    <property type="match status" value="1"/>
</dbReference>
<gene>
    <name evidence="3" type="ORF">AT959_15190</name>
</gene>
<keyword evidence="4" id="KW-1185">Reference proteome</keyword>
<evidence type="ECO:0000259" key="2">
    <source>
        <dbReference type="SMART" id="SM00065"/>
    </source>
</evidence>
<evidence type="ECO:0000256" key="1">
    <source>
        <dbReference type="SAM" id="MobiDB-lite"/>
    </source>
</evidence>